<accession>W2T7P3</accession>
<evidence type="ECO:0000313" key="2">
    <source>
        <dbReference type="EMBL" id="ETN77017.1"/>
    </source>
</evidence>
<reference evidence="3" key="1">
    <citation type="journal article" date="2014" name="Nat. Genet.">
        <title>Genome of the human hookworm Necator americanus.</title>
        <authorList>
            <person name="Tang Y.T."/>
            <person name="Gao X."/>
            <person name="Rosa B.A."/>
            <person name="Abubucker S."/>
            <person name="Hallsworth-Pepin K."/>
            <person name="Martin J."/>
            <person name="Tyagi R."/>
            <person name="Heizer E."/>
            <person name="Zhang X."/>
            <person name="Bhonagiri-Palsikar V."/>
            <person name="Minx P."/>
            <person name="Warren W.C."/>
            <person name="Wang Q."/>
            <person name="Zhan B."/>
            <person name="Hotez P.J."/>
            <person name="Sternberg P.W."/>
            <person name="Dougall A."/>
            <person name="Gaze S.T."/>
            <person name="Mulvenna J."/>
            <person name="Sotillo J."/>
            <person name="Ranganathan S."/>
            <person name="Rabelo E.M."/>
            <person name="Wilson R.K."/>
            <person name="Felgner P.L."/>
            <person name="Bethony J."/>
            <person name="Hawdon J.M."/>
            <person name="Gasser R.B."/>
            <person name="Loukas A."/>
            <person name="Mitreva M."/>
        </authorList>
    </citation>
    <scope>NUCLEOTIDE SEQUENCE [LARGE SCALE GENOMIC DNA]</scope>
</reference>
<dbReference type="Proteomes" id="UP000053676">
    <property type="component" value="Unassembled WGS sequence"/>
</dbReference>
<gene>
    <name evidence="2" type="ORF">NECAME_00543</name>
</gene>
<protein>
    <submittedName>
        <fullName evidence="2">Uncharacterized protein</fullName>
    </submittedName>
</protein>
<name>W2T7P3_NECAM</name>
<organism evidence="2 3">
    <name type="scientific">Necator americanus</name>
    <name type="common">Human hookworm</name>
    <dbReference type="NCBI Taxonomy" id="51031"/>
    <lineage>
        <taxon>Eukaryota</taxon>
        <taxon>Metazoa</taxon>
        <taxon>Ecdysozoa</taxon>
        <taxon>Nematoda</taxon>
        <taxon>Chromadorea</taxon>
        <taxon>Rhabditida</taxon>
        <taxon>Rhabditina</taxon>
        <taxon>Rhabditomorpha</taxon>
        <taxon>Strongyloidea</taxon>
        <taxon>Ancylostomatidae</taxon>
        <taxon>Bunostominae</taxon>
        <taxon>Necator</taxon>
    </lineage>
</organism>
<feature type="compositionally biased region" description="Basic and acidic residues" evidence="1">
    <location>
        <begin position="40"/>
        <end position="49"/>
    </location>
</feature>
<evidence type="ECO:0000256" key="1">
    <source>
        <dbReference type="SAM" id="MobiDB-lite"/>
    </source>
</evidence>
<dbReference type="EMBL" id="KI660200">
    <property type="protein sequence ID" value="ETN77017.1"/>
    <property type="molecule type" value="Genomic_DNA"/>
</dbReference>
<dbReference type="AlphaFoldDB" id="W2T7P3"/>
<evidence type="ECO:0000313" key="3">
    <source>
        <dbReference type="Proteomes" id="UP000053676"/>
    </source>
</evidence>
<keyword evidence="3" id="KW-1185">Reference proteome</keyword>
<sequence>MTTVVDNNRIGRSELKRGRTSDLKQRSVDDEHLTSQAKQDVSRKEKQQNKCIMKEQRSFVFFDYKKLDLYGSV</sequence>
<proteinExistence type="predicted"/>
<dbReference type="KEGG" id="nai:NECAME_00543"/>
<feature type="compositionally biased region" description="Basic and acidic residues" evidence="1">
    <location>
        <begin position="9"/>
        <end position="33"/>
    </location>
</feature>
<feature type="region of interest" description="Disordered" evidence="1">
    <location>
        <begin position="1"/>
        <end position="49"/>
    </location>
</feature>